<dbReference type="InterPro" id="IPR019533">
    <property type="entry name" value="Peptidase_S26"/>
</dbReference>
<accession>A0ABQ5UX25</accession>
<evidence type="ECO:0000256" key="1">
    <source>
        <dbReference type="ARBA" id="ARBA00000677"/>
    </source>
</evidence>
<dbReference type="InterPro" id="IPR019757">
    <property type="entry name" value="Pept_S26A_signal_pept_1_Lys-AS"/>
</dbReference>
<dbReference type="NCBIfam" id="TIGR02227">
    <property type="entry name" value="sigpep_I_bact"/>
    <property type="match status" value="1"/>
</dbReference>
<keyword evidence="7" id="KW-0812">Transmembrane</keyword>
<keyword evidence="7" id="KW-0472">Membrane</keyword>
<evidence type="ECO:0000256" key="5">
    <source>
        <dbReference type="ARBA" id="ARBA00022670"/>
    </source>
</evidence>
<evidence type="ECO:0000256" key="7">
    <source>
        <dbReference type="RuleBase" id="RU003993"/>
    </source>
</evidence>
<dbReference type="Proteomes" id="UP001161390">
    <property type="component" value="Unassembled WGS sequence"/>
</dbReference>
<evidence type="ECO:0000256" key="8">
    <source>
        <dbReference type="RuleBase" id="RU362042"/>
    </source>
</evidence>
<dbReference type="PROSITE" id="PS00501">
    <property type="entry name" value="SPASE_I_1"/>
    <property type="match status" value="1"/>
</dbReference>
<name>A0ABQ5UX25_9PROT</name>
<comment type="subcellular location">
    <subcellularLocation>
        <location evidence="8">Membrane</location>
        <topology evidence="8">Single-pass type II membrane protein</topology>
    </subcellularLocation>
</comment>
<comment type="catalytic activity">
    <reaction evidence="1 7">
        <text>Cleavage of hydrophobic, N-terminal signal or leader sequences from secreted and periplasmic proteins.</text>
        <dbReference type="EC" id="3.4.21.89"/>
    </reaction>
</comment>
<evidence type="ECO:0000256" key="4">
    <source>
        <dbReference type="ARBA" id="ARBA00019232"/>
    </source>
</evidence>
<evidence type="ECO:0000259" key="9">
    <source>
        <dbReference type="Pfam" id="PF10502"/>
    </source>
</evidence>
<dbReference type="InterPro" id="IPR000223">
    <property type="entry name" value="Pept_S26A_signal_pept_1"/>
</dbReference>
<protein>
    <recommendedName>
        <fullName evidence="4 7">Signal peptidase I</fullName>
        <ecNumber evidence="3 7">3.4.21.89</ecNumber>
    </recommendedName>
</protein>
<evidence type="ECO:0000313" key="11">
    <source>
        <dbReference type="Proteomes" id="UP001161390"/>
    </source>
</evidence>
<dbReference type="InterPro" id="IPR036286">
    <property type="entry name" value="LexA/Signal_pep-like_sf"/>
</dbReference>
<dbReference type="EC" id="3.4.21.89" evidence="3 7"/>
<organism evidence="10 11">
    <name type="scientific">Algimonas porphyrae</name>
    <dbReference type="NCBI Taxonomy" id="1128113"/>
    <lineage>
        <taxon>Bacteria</taxon>
        <taxon>Pseudomonadati</taxon>
        <taxon>Pseudomonadota</taxon>
        <taxon>Alphaproteobacteria</taxon>
        <taxon>Maricaulales</taxon>
        <taxon>Robiginitomaculaceae</taxon>
        <taxon>Algimonas</taxon>
    </lineage>
</organism>
<evidence type="ECO:0000313" key="10">
    <source>
        <dbReference type="EMBL" id="GLQ19860.1"/>
    </source>
</evidence>
<dbReference type="SUPFAM" id="SSF51306">
    <property type="entry name" value="LexA/Signal peptidase"/>
    <property type="match status" value="1"/>
</dbReference>
<keyword evidence="11" id="KW-1185">Reference proteome</keyword>
<reference evidence="10" key="1">
    <citation type="journal article" date="2014" name="Int. J. Syst. Evol. Microbiol.">
        <title>Complete genome of a new Firmicutes species belonging to the dominant human colonic microbiota ('Ruminococcus bicirculans') reveals two chromosomes and a selective capacity to utilize plant glucans.</title>
        <authorList>
            <consortium name="NISC Comparative Sequencing Program"/>
            <person name="Wegmann U."/>
            <person name="Louis P."/>
            <person name="Goesmann A."/>
            <person name="Henrissat B."/>
            <person name="Duncan S.H."/>
            <person name="Flint H.J."/>
        </authorList>
    </citation>
    <scope>NUCLEOTIDE SEQUENCE</scope>
    <source>
        <strain evidence="10">NBRC 108216</strain>
    </source>
</reference>
<evidence type="ECO:0000256" key="3">
    <source>
        <dbReference type="ARBA" id="ARBA00013208"/>
    </source>
</evidence>
<feature type="domain" description="Peptidase S26" evidence="9">
    <location>
        <begin position="42"/>
        <end position="265"/>
    </location>
</feature>
<dbReference type="PANTHER" id="PTHR43390">
    <property type="entry name" value="SIGNAL PEPTIDASE I"/>
    <property type="match status" value="1"/>
</dbReference>
<dbReference type="InterPro" id="IPR019756">
    <property type="entry name" value="Pept_S26A_signal_pept_1_Ser-AS"/>
</dbReference>
<reference evidence="10" key="2">
    <citation type="submission" date="2023-01" db="EMBL/GenBank/DDBJ databases">
        <title>Draft genome sequence of Algimonas porphyrae strain NBRC 108216.</title>
        <authorList>
            <person name="Sun Q."/>
            <person name="Mori K."/>
        </authorList>
    </citation>
    <scope>NUCLEOTIDE SEQUENCE</scope>
    <source>
        <strain evidence="10">NBRC 108216</strain>
    </source>
</reference>
<keyword evidence="5 7" id="KW-0645">Protease</keyword>
<comment type="caution">
    <text evidence="10">The sequence shown here is derived from an EMBL/GenBank/DDBJ whole genome shotgun (WGS) entry which is preliminary data.</text>
</comment>
<keyword evidence="7" id="KW-1133">Transmembrane helix</keyword>
<dbReference type="PROSITE" id="PS00760">
    <property type="entry name" value="SPASE_I_2"/>
    <property type="match status" value="1"/>
</dbReference>
<keyword evidence="6 7" id="KW-0378">Hydrolase</keyword>
<dbReference type="CDD" id="cd06530">
    <property type="entry name" value="S26_SPase_I"/>
    <property type="match status" value="1"/>
</dbReference>
<feature type="transmembrane region" description="Helical" evidence="7">
    <location>
        <begin position="45"/>
        <end position="64"/>
    </location>
</feature>
<dbReference type="RefSeq" id="WP_371398603.1">
    <property type="nucleotide sequence ID" value="NZ_CP163424.1"/>
</dbReference>
<evidence type="ECO:0000256" key="6">
    <source>
        <dbReference type="ARBA" id="ARBA00022801"/>
    </source>
</evidence>
<dbReference type="Gene3D" id="2.10.109.10">
    <property type="entry name" value="Umud Fragment, subunit A"/>
    <property type="match status" value="1"/>
</dbReference>
<evidence type="ECO:0000256" key="2">
    <source>
        <dbReference type="ARBA" id="ARBA00009370"/>
    </source>
</evidence>
<sequence length="289" mass="32563">MPTIRRLAMGELMSGTRSQTQAAMAPSSPETGKSLLARLIEEIRFFTKLAIVMLALLTFVWGHYKIPSESMQPTLEVGDHLYVSKFAYGYSRHSLPLGLHNLPLPDGKFLSRLPKRGDIVVFRNPNNGVVMIKRAIGLPGDEVQLLSGRLYINGALIPREPRGDLMYRMNGTFRDVIGSSEYDEYLPGDDAPHRIWERTDMSEVDNTSVYVVPQGHLFFMGDNRERSTDSRLSRTDMRGNPLRAKDFGPGFVPLDHVIGRADILMFTLNRCDRSEGLRCPERGRAPSRL</sequence>
<dbReference type="InterPro" id="IPR019758">
    <property type="entry name" value="Pept_S26A_signal_pept_1_CS"/>
</dbReference>
<gene>
    <name evidence="10" type="ORF">GCM10007854_08150</name>
</gene>
<comment type="similarity">
    <text evidence="2 8">Belongs to the peptidase S26 family.</text>
</comment>
<dbReference type="Pfam" id="PF10502">
    <property type="entry name" value="Peptidase_S26"/>
    <property type="match status" value="1"/>
</dbReference>
<dbReference type="EMBL" id="BSNJ01000002">
    <property type="protein sequence ID" value="GLQ19860.1"/>
    <property type="molecule type" value="Genomic_DNA"/>
</dbReference>
<dbReference type="PROSITE" id="PS00761">
    <property type="entry name" value="SPASE_I_3"/>
    <property type="match status" value="1"/>
</dbReference>
<dbReference type="PANTHER" id="PTHR43390:SF1">
    <property type="entry name" value="CHLOROPLAST PROCESSING PEPTIDASE"/>
    <property type="match status" value="1"/>
</dbReference>
<proteinExistence type="inferred from homology"/>
<dbReference type="PRINTS" id="PR00727">
    <property type="entry name" value="LEADERPTASE"/>
</dbReference>